<feature type="domain" description="Methyltransferase type 11" evidence="1">
    <location>
        <begin position="59"/>
        <end position="155"/>
    </location>
</feature>
<dbReference type="InterPro" id="IPR050508">
    <property type="entry name" value="Methyltransf_Superfamily"/>
</dbReference>
<dbReference type="SUPFAM" id="SSF53335">
    <property type="entry name" value="S-adenosyl-L-methionine-dependent methyltransferases"/>
    <property type="match status" value="1"/>
</dbReference>
<evidence type="ECO:0000259" key="1">
    <source>
        <dbReference type="Pfam" id="PF08241"/>
    </source>
</evidence>
<dbReference type="InterPro" id="IPR013216">
    <property type="entry name" value="Methyltransf_11"/>
</dbReference>
<proteinExistence type="predicted"/>
<dbReference type="GO" id="GO:0008757">
    <property type="term" value="F:S-adenosylmethionine-dependent methyltransferase activity"/>
    <property type="evidence" value="ECO:0007669"/>
    <property type="project" value="InterPro"/>
</dbReference>
<gene>
    <name evidence="2" type="ORF">AVDCRST_MAG27-67</name>
</gene>
<dbReference type="PANTHER" id="PTHR42912">
    <property type="entry name" value="METHYLTRANSFERASE"/>
    <property type="match status" value="1"/>
</dbReference>
<reference evidence="2" key="1">
    <citation type="submission" date="2020-02" db="EMBL/GenBank/DDBJ databases">
        <authorList>
            <person name="Meier V. D."/>
        </authorList>
    </citation>
    <scope>NUCLEOTIDE SEQUENCE</scope>
    <source>
        <strain evidence="2">AVDCRST_MAG27</strain>
    </source>
</reference>
<dbReference type="EMBL" id="CADCTD010000002">
    <property type="protein sequence ID" value="CAA9214377.1"/>
    <property type="molecule type" value="Genomic_DNA"/>
</dbReference>
<dbReference type="Pfam" id="PF08241">
    <property type="entry name" value="Methyltransf_11"/>
    <property type="match status" value="1"/>
</dbReference>
<protein>
    <recommendedName>
        <fullName evidence="1">Methyltransferase type 11 domain-containing protein</fullName>
    </recommendedName>
</protein>
<name>A0A6J4H415_9PROT</name>
<dbReference type="PANTHER" id="PTHR42912:SF98">
    <property type="entry name" value="UNCHARACTERISED METHYLTRANSFERASE RV1498C"/>
    <property type="match status" value="1"/>
</dbReference>
<evidence type="ECO:0000313" key="2">
    <source>
        <dbReference type="EMBL" id="CAA9214377.1"/>
    </source>
</evidence>
<accession>A0A6J4H415</accession>
<dbReference type="AlphaFoldDB" id="A0A6J4H415"/>
<organism evidence="2">
    <name type="scientific">uncultured Craurococcus sp</name>
    <dbReference type="NCBI Taxonomy" id="1135998"/>
    <lineage>
        <taxon>Bacteria</taxon>
        <taxon>Pseudomonadati</taxon>
        <taxon>Pseudomonadota</taxon>
        <taxon>Alphaproteobacteria</taxon>
        <taxon>Acetobacterales</taxon>
        <taxon>Acetobacteraceae</taxon>
        <taxon>Craurococcus</taxon>
        <taxon>environmental samples</taxon>
    </lineage>
</organism>
<dbReference type="Gene3D" id="3.40.50.150">
    <property type="entry name" value="Vaccinia Virus protein VP39"/>
    <property type="match status" value="1"/>
</dbReference>
<sequence length="246" mass="27632">MSLQLNYVQSYAAMVRAYLAAFPEDEAVARSVGGNLELFGVLEHSLLLQYGLREDSRVVDVGCGAGRLAAQLRRYPKLRYLGLDVVPELLDYCRRKMARPDFKLELSQGNRIPLADGEADLVAFFSVFTHLLHEESYVYLQECARILAPGGRVIFSFFEFAVDAQWNVFEGNVDWVRKRSYLGHINVFMHADDLRLWARRLGLTVVAMERGDKPSIAVTAETATEAVPPGKRALGQSYCVLEKPKA</sequence>
<dbReference type="CDD" id="cd02440">
    <property type="entry name" value="AdoMet_MTases"/>
    <property type="match status" value="1"/>
</dbReference>
<dbReference type="InterPro" id="IPR029063">
    <property type="entry name" value="SAM-dependent_MTases_sf"/>
</dbReference>